<dbReference type="EMBL" id="JAJFZV010000018">
    <property type="protein sequence ID" value="MCC3299398.1"/>
    <property type="molecule type" value="Genomic_DNA"/>
</dbReference>
<accession>A0A9X1SDP5</accession>
<evidence type="ECO:0000313" key="2">
    <source>
        <dbReference type="Proteomes" id="UP001139158"/>
    </source>
</evidence>
<sequence length="160" mass="17255">MTTSPLPESPMETILGAPVAVVWIHPDAAYAHMSLIGMNRRDAAEALRGLANELDPQPRSKQEPTSDFTAVLSSIHAEAVSATAVAGESEEYRCGWDQAMTAVETIASTYEPAFAYRANAGHSGWIDTDVVNLPSMHRMGFDVERRAVGPWESVPRGASD</sequence>
<proteinExistence type="predicted"/>
<gene>
    <name evidence="1" type="ORF">LJ757_16520</name>
</gene>
<organism evidence="1 2">
    <name type="scientific">Arthrobacter caoxuetaonis</name>
    <dbReference type="NCBI Taxonomy" id="2886935"/>
    <lineage>
        <taxon>Bacteria</taxon>
        <taxon>Bacillati</taxon>
        <taxon>Actinomycetota</taxon>
        <taxon>Actinomycetes</taxon>
        <taxon>Micrococcales</taxon>
        <taxon>Micrococcaceae</taxon>
        <taxon>Arthrobacter</taxon>
    </lineage>
</organism>
<protein>
    <submittedName>
        <fullName evidence="1">Uncharacterized protein</fullName>
    </submittedName>
</protein>
<name>A0A9X1SDP5_9MICC</name>
<reference evidence="1" key="1">
    <citation type="submission" date="2021-10" db="EMBL/GenBank/DDBJ databases">
        <title>Novel species in genus Arthrobacter.</title>
        <authorList>
            <person name="Liu Y."/>
        </authorList>
    </citation>
    <scope>NUCLEOTIDE SEQUENCE</scope>
    <source>
        <strain evidence="1">Zg-Y453</strain>
    </source>
</reference>
<dbReference type="Proteomes" id="UP001139158">
    <property type="component" value="Unassembled WGS sequence"/>
</dbReference>
<evidence type="ECO:0000313" key="1">
    <source>
        <dbReference type="EMBL" id="MCC3299398.1"/>
    </source>
</evidence>
<dbReference type="AlphaFoldDB" id="A0A9X1SDP5"/>
<keyword evidence="2" id="KW-1185">Reference proteome</keyword>
<comment type="caution">
    <text evidence="1">The sequence shown here is derived from an EMBL/GenBank/DDBJ whole genome shotgun (WGS) entry which is preliminary data.</text>
</comment>
<dbReference type="RefSeq" id="WP_227897385.1">
    <property type="nucleotide sequence ID" value="NZ_CP099467.1"/>
</dbReference>